<feature type="transmembrane region" description="Helical" evidence="1">
    <location>
        <begin position="65"/>
        <end position="94"/>
    </location>
</feature>
<gene>
    <name evidence="2" type="ORF">FD16_GL000758</name>
</gene>
<name>A0A0R1WEM4_9LACO</name>
<feature type="transmembrane region" description="Helical" evidence="1">
    <location>
        <begin position="345"/>
        <end position="364"/>
    </location>
</feature>
<feature type="transmembrane region" description="Helical" evidence="1">
    <location>
        <begin position="149"/>
        <end position="175"/>
    </location>
</feature>
<dbReference type="Proteomes" id="UP000051820">
    <property type="component" value="Unassembled WGS sequence"/>
</dbReference>
<keyword evidence="1" id="KW-0812">Transmembrane</keyword>
<feature type="transmembrane region" description="Helical" evidence="1">
    <location>
        <begin position="376"/>
        <end position="393"/>
    </location>
</feature>
<comment type="caution">
    <text evidence="2">The sequence shown here is derived from an EMBL/GenBank/DDBJ whole genome shotgun (WGS) entry which is preliminary data.</text>
</comment>
<feature type="transmembrane region" description="Helical" evidence="1">
    <location>
        <begin position="17"/>
        <end position="35"/>
    </location>
</feature>
<reference evidence="2 3" key="1">
    <citation type="journal article" date="2015" name="Genome Announc.">
        <title>Expanding the biotechnology potential of lactobacilli through comparative genomics of 213 strains and associated genera.</title>
        <authorList>
            <person name="Sun Z."/>
            <person name="Harris H.M."/>
            <person name="McCann A."/>
            <person name="Guo C."/>
            <person name="Argimon S."/>
            <person name="Zhang W."/>
            <person name="Yang X."/>
            <person name="Jeffery I.B."/>
            <person name="Cooney J.C."/>
            <person name="Kagawa T.F."/>
            <person name="Liu W."/>
            <person name="Song Y."/>
            <person name="Salvetti E."/>
            <person name="Wrobel A."/>
            <person name="Rasinkangas P."/>
            <person name="Parkhill J."/>
            <person name="Rea M.C."/>
            <person name="O'Sullivan O."/>
            <person name="Ritari J."/>
            <person name="Douillard F.P."/>
            <person name="Paul Ross R."/>
            <person name="Yang R."/>
            <person name="Briner A.E."/>
            <person name="Felis G.E."/>
            <person name="de Vos W.M."/>
            <person name="Barrangou R."/>
            <person name="Klaenhammer T.R."/>
            <person name="Caufield P.W."/>
            <person name="Cui Y."/>
            <person name="Zhang H."/>
            <person name="O'Toole P.W."/>
        </authorList>
    </citation>
    <scope>NUCLEOTIDE SEQUENCE [LARGE SCALE GENOMIC DNA]</scope>
    <source>
        <strain evidence="2 3">DSM 5007</strain>
    </source>
</reference>
<dbReference type="PATRIC" id="fig|1423807.3.peg.769"/>
<organism evidence="2 3">
    <name type="scientific">Paucilactobacillus suebicus DSM 5007 = KCTC 3549</name>
    <dbReference type="NCBI Taxonomy" id="1423807"/>
    <lineage>
        <taxon>Bacteria</taxon>
        <taxon>Bacillati</taxon>
        <taxon>Bacillota</taxon>
        <taxon>Bacilli</taxon>
        <taxon>Lactobacillales</taxon>
        <taxon>Lactobacillaceae</taxon>
        <taxon>Paucilactobacillus</taxon>
    </lineage>
</organism>
<feature type="transmembrane region" description="Helical" evidence="1">
    <location>
        <begin position="541"/>
        <end position="562"/>
    </location>
</feature>
<feature type="transmembrane region" description="Helical" evidence="1">
    <location>
        <begin position="284"/>
        <end position="303"/>
    </location>
</feature>
<evidence type="ECO:0000313" key="2">
    <source>
        <dbReference type="EMBL" id="KRM13283.1"/>
    </source>
</evidence>
<dbReference type="STRING" id="1423807.FD16_GL000758"/>
<accession>A0A0R1WEM4</accession>
<feature type="transmembrane region" description="Helical" evidence="1">
    <location>
        <begin position="195"/>
        <end position="219"/>
    </location>
</feature>
<protein>
    <submittedName>
        <fullName evidence="2">Uncharacterized protein</fullName>
    </submittedName>
</protein>
<feature type="transmembrane region" description="Helical" evidence="1">
    <location>
        <begin position="106"/>
        <end position="125"/>
    </location>
</feature>
<feature type="transmembrane region" description="Helical" evidence="1">
    <location>
        <begin position="231"/>
        <end position="250"/>
    </location>
</feature>
<evidence type="ECO:0000256" key="1">
    <source>
        <dbReference type="SAM" id="Phobius"/>
    </source>
</evidence>
<proteinExistence type="predicted"/>
<sequence>MEYFQKKYLKNNVLRKILILVFFLLLSIALTYPLWHVHRMTAFSDWSFHASRVQEIFLNLKRHNIFTFIASSTFNSTGVASFLFYPTIFLYPWAFLRFVFSPISSYYVWYTCFNFLTLIIAYLCMKDTSKSDRRAIIFALLYTLSARRIYLGVTGYVLGEFIASTFLPLAFFGIYKIFYTKNHDWIMLSIGMSLIVYSHILSVFITVQFLTIFVLIQLFRKKITFKIFKNLLKAIFLTFGLSLGIIFPFLTDYIGHNIEGPRSGVLILESASDFVQQSLANSSSGMSIGIVLLIILLTGWILFNKFNFVDKIMYISAIFACIFSTSIFPWMLISNSVFGVIQLPWRYLSYACLFLAIIGSKIMTAEYWLTSYFTKCLALLVMIVCFISYFGAVQNQVKENSVVQKSYLKKNTVGLKQIPISVQLNNSNYNYQFGYSVKNGETDYYPNKAFKYAKSIQKHIVIIDGNRRKKITPSPMSNGIMYAVRLKHDSKIDIPVLKYSNTIVFDNGKAVSSRTSYRDTPIINGKRGVNSIVVKYIPSRFFYVLIAIPILLWILIFTKVVLSIKVMHRN</sequence>
<keyword evidence="1" id="KW-1133">Transmembrane helix</keyword>
<dbReference type="AlphaFoldDB" id="A0A0R1WEM4"/>
<evidence type="ECO:0000313" key="3">
    <source>
        <dbReference type="Proteomes" id="UP000051820"/>
    </source>
</evidence>
<dbReference type="EMBL" id="AZGF01000002">
    <property type="protein sequence ID" value="KRM13283.1"/>
    <property type="molecule type" value="Genomic_DNA"/>
</dbReference>
<keyword evidence="1" id="KW-0472">Membrane</keyword>
<feature type="transmembrane region" description="Helical" evidence="1">
    <location>
        <begin position="312"/>
        <end position="333"/>
    </location>
</feature>
<keyword evidence="3" id="KW-1185">Reference proteome</keyword>